<gene>
    <name evidence="2" type="ORF">BT96DRAFT_103741</name>
</gene>
<feature type="region of interest" description="Disordered" evidence="1">
    <location>
        <begin position="118"/>
        <end position="147"/>
    </location>
</feature>
<evidence type="ECO:0000313" key="2">
    <source>
        <dbReference type="EMBL" id="KAE9407486.1"/>
    </source>
</evidence>
<dbReference type="AlphaFoldDB" id="A0A6A4IA17"/>
<evidence type="ECO:0000313" key="3">
    <source>
        <dbReference type="Proteomes" id="UP000799118"/>
    </source>
</evidence>
<proteinExistence type="predicted"/>
<feature type="compositionally biased region" description="Polar residues" evidence="1">
    <location>
        <begin position="19"/>
        <end position="29"/>
    </location>
</feature>
<reference evidence="2" key="1">
    <citation type="journal article" date="2019" name="Environ. Microbiol.">
        <title>Fungal ecological strategies reflected in gene transcription - a case study of two litter decomposers.</title>
        <authorList>
            <person name="Barbi F."/>
            <person name="Kohler A."/>
            <person name="Barry K."/>
            <person name="Baskaran P."/>
            <person name="Daum C."/>
            <person name="Fauchery L."/>
            <person name="Ihrmark K."/>
            <person name="Kuo A."/>
            <person name="LaButti K."/>
            <person name="Lipzen A."/>
            <person name="Morin E."/>
            <person name="Grigoriev I.V."/>
            <person name="Henrissat B."/>
            <person name="Lindahl B."/>
            <person name="Martin F."/>
        </authorList>
    </citation>
    <scope>NUCLEOTIDE SEQUENCE</scope>
    <source>
        <strain evidence="2">JB14</strain>
    </source>
</reference>
<protein>
    <submittedName>
        <fullName evidence="2">Uncharacterized protein</fullName>
    </submittedName>
</protein>
<keyword evidence="3" id="KW-1185">Reference proteome</keyword>
<dbReference type="EMBL" id="ML769395">
    <property type="protein sequence ID" value="KAE9407486.1"/>
    <property type="molecule type" value="Genomic_DNA"/>
</dbReference>
<evidence type="ECO:0000256" key="1">
    <source>
        <dbReference type="SAM" id="MobiDB-lite"/>
    </source>
</evidence>
<feature type="region of interest" description="Disordered" evidence="1">
    <location>
        <begin position="1"/>
        <end position="106"/>
    </location>
</feature>
<dbReference type="Proteomes" id="UP000799118">
    <property type="component" value="Unassembled WGS sequence"/>
</dbReference>
<sequence>MDCIDLTIDDSESERPQSFPKSSSRSPINIDSETETEDDSDVEFVSYGPGSGIRTPSTTRKNLLLEANLDNRKKRPRSRSGTRSASPLHGVTSSMSLVCLDSPPRTLTKPIRKFTTNATGDNNRFSTPCKAGPSRIGSSSMDMDTVKGDDADRDLAVVPTPGRLVNKKKVSFFCIGGTS</sequence>
<feature type="compositionally biased region" description="Polar residues" evidence="1">
    <location>
        <begin position="81"/>
        <end position="96"/>
    </location>
</feature>
<name>A0A6A4IA17_9AGAR</name>
<organism evidence="2 3">
    <name type="scientific">Gymnopus androsaceus JB14</name>
    <dbReference type="NCBI Taxonomy" id="1447944"/>
    <lineage>
        <taxon>Eukaryota</taxon>
        <taxon>Fungi</taxon>
        <taxon>Dikarya</taxon>
        <taxon>Basidiomycota</taxon>
        <taxon>Agaricomycotina</taxon>
        <taxon>Agaricomycetes</taxon>
        <taxon>Agaricomycetidae</taxon>
        <taxon>Agaricales</taxon>
        <taxon>Marasmiineae</taxon>
        <taxon>Omphalotaceae</taxon>
        <taxon>Gymnopus</taxon>
    </lineage>
</organism>
<accession>A0A6A4IA17</accession>
<feature type="compositionally biased region" description="Acidic residues" evidence="1">
    <location>
        <begin position="32"/>
        <end position="42"/>
    </location>
</feature>